<dbReference type="NCBIfam" id="TIGR01557">
    <property type="entry name" value="myb_SHAQKYF"/>
    <property type="match status" value="1"/>
</dbReference>
<evidence type="ECO:0000313" key="8">
    <source>
        <dbReference type="RefSeq" id="XP_019095518.1"/>
    </source>
</evidence>
<dbReference type="RefSeq" id="XP_019095518.1">
    <property type="nucleotide sequence ID" value="XM_019239973.1"/>
</dbReference>
<accession>A0ABM1R930</accession>
<dbReference type="InterPro" id="IPR009057">
    <property type="entry name" value="Homeodomain-like_sf"/>
</dbReference>
<feature type="region of interest" description="Disordered" evidence="5">
    <location>
        <begin position="202"/>
        <end position="227"/>
    </location>
</feature>
<keyword evidence="2" id="KW-0805">Transcription regulation</keyword>
<evidence type="ECO:0000256" key="3">
    <source>
        <dbReference type="ARBA" id="ARBA00023163"/>
    </source>
</evidence>
<dbReference type="PROSITE" id="PS51294">
    <property type="entry name" value="HTH_MYB"/>
    <property type="match status" value="1"/>
</dbReference>
<organism evidence="7 8">
    <name type="scientific">Camelina sativa</name>
    <name type="common">False flax</name>
    <name type="synonym">Myagrum sativum</name>
    <dbReference type="NCBI Taxonomy" id="90675"/>
    <lineage>
        <taxon>Eukaryota</taxon>
        <taxon>Viridiplantae</taxon>
        <taxon>Streptophyta</taxon>
        <taxon>Embryophyta</taxon>
        <taxon>Tracheophyta</taxon>
        <taxon>Spermatophyta</taxon>
        <taxon>Magnoliopsida</taxon>
        <taxon>eudicotyledons</taxon>
        <taxon>Gunneridae</taxon>
        <taxon>Pentapetalae</taxon>
        <taxon>rosids</taxon>
        <taxon>malvids</taxon>
        <taxon>Brassicales</taxon>
        <taxon>Brassicaceae</taxon>
        <taxon>Camelineae</taxon>
        <taxon>Camelina</taxon>
    </lineage>
</organism>
<dbReference type="InterPro" id="IPR044841">
    <property type="entry name" value="LUX/BOA-like"/>
</dbReference>
<dbReference type="InterPro" id="IPR001005">
    <property type="entry name" value="SANT/Myb"/>
</dbReference>
<feature type="compositionally biased region" description="Basic and acidic residues" evidence="5">
    <location>
        <begin position="100"/>
        <end position="109"/>
    </location>
</feature>
<evidence type="ECO:0000256" key="1">
    <source>
        <dbReference type="ARBA" id="ARBA00004123"/>
    </source>
</evidence>
<comment type="subcellular location">
    <subcellularLocation>
        <location evidence="1">Nucleus</location>
    </subcellularLocation>
</comment>
<dbReference type="PANTHER" id="PTHR31442">
    <property type="entry name" value="HOMEODOMAIN-LIKE SUPERFAMILY PROTEIN-RELATED"/>
    <property type="match status" value="1"/>
</dbReference>
<feature type="domain" description="HTH myb-type" evidence="6">
    <location>
        <begin position="141"/>
        <end position="192"/>
    </location>
</feature>
<reference evidence="7" key="1">
    <citation type="journal article" date="2014" name="Nat. Commun.">
        <title>The emerging biofuel crop Camelina sativa retains a highly undifferentiated hexaploid genome structure.</title>
        <authorList>
            <person name="Kagale S."/>
            <person name="Koh C."/>
            <person name="Nixon J."/>
            <person name="Bollina V."/>
            <person name="Clarke W.E."/>
            <person name="Tuteja R."/>
            <person name="Spillane C."/>
            <person name="Robinson S.J."/>
            <person name="Links M.G."/>
            <person name="Clarke C."/>
            <person name="Higgins E.E."/>
            <person name="Huebert T."/>
            <person name="Sharpe A.G."/>
            <person name="Parkin I.A."/>
        </authorList>
    </citation>
    <scope>NUCLEOTIDE SEQUENCE [LARGE SCALE GENOMIC DNA]</scope>
    <source>
        <strain evidence="7">cv. DH55</strain>
    </source>
</reference>
<reference evidence="8" key="2">
    <citation type="submission" date="2025-08" db="UniProtKB">
        <authorList>
            <consortium name="RefSeq"/>
        </authorList>
    </citation>
    <scope>IDENTIFICATION</scope>
    <source>
        <tissue evidence="8">Leaf</tissue>
    </source>
</reference>
<proteinExistence type="predicted"/>
<name>A0ABM1R930_CAMSA</name>
<evidence type="ECO:0000256" key="4">
    <source>
        <dbReference type="ARBA" id="ARBA00023242"/>
    </source>
</evidence>
<feature type="compositionally biased region" description="Polar residues" evidence="5">
    <location>
        <begin position="205"/>
        <end position="221"/>
    </location>
</feature>
<evidence type="ECO:0000256" key="2">
    <source>
        <dbReference type="ARBA" id="ARBA00023015"/>
    </source>
</evidence>
<dbReference type="SUPFAM" id="SSF46689">
    <property type="entry name" value="Homeodomain-like"/>
    <property type="match status" value="1"/>
</dbReference>
<dbReference type="Pfam" id="PF00249">
    <property type="entry name" value="Myb_DNA-binding"/>
    <property type="match status" value="1"/>
</dbReference>
<evidence type="ECO:0000313" key="7">
    <source>
        <dbReference type="Proteomes" id="UP000694864"/>
    </source>
</evidence>
<feature type="compositionally biased region" description="Basic and acidic residues" evidence="5">
    <location>
        <begin position="1"/>
        <end position="10"/>
    </location>
</feature>
<dbReference type="GeneID" id="104762074"/>
<dbReference type="Gene3D" id="1.10.10.60">
    <property type="entry name" value="Homeodomain-like"/>
    <property type="match status" value="1"/>
</dbReference>
<dbReference type="Proteomes" id="UP000694864">
    <property type="component" value="Chromosome 18"/>
</dbReference>
<dbReference type="InterPro" id="IPR017930">
    <property type="entry name" value="Myb_dom"/>
</dbReference>
<keyword evidence="4" id="KW-0539">Nucleus</keyword>
<sequence>MGKEVIRMSGDDDDEHVPEWETGLPEGDDLTPLSQSLVPSILALAFSIIPERSRTIHDVDRASRVTISSLRSSSNGNGYSAATEDVVVVVDRVGSSSHGSDPKKQRRSDGGGGEAAAVDSMAEEEGDSGTEKTLKRPRLVWTPQLHKRFVDVVDHLGIKSAVPKTIMQLMNVEGLSRENVASHLQKYRLYLKRVQGLTTEDGPYSSDQLFSSTPVPPQSFQDGGGSNGATGKLGVPSMIPMPVYGNHVGMMQGQYHQYRDHGKYHQYRDHGNESNQYMMQQQNRFGTMVTSPSVGGGGDVNDK</sequence>
<gene>
    <name evidence="8" type="primary">LOC104762074</name>
</gene>
<dbReference type="InterPro" id="IPR006447">
    <property type="entry name" value="Myb_dom_plants"/>
</dbReference>
<keyword evidence="7" id="KW-1185">Reference proteome</keyword>
<feature type="region of interest" description="Disordered" evidence="5">
    <location>
        <begin position="1"/>
        <end position="33"/>
    </location>
</feature>
<evidence type="ECO:0000259" key="6">
    <source>
        <dbReference type="PROSITE" id="PS51294"/>
    </source>
</evidence>
<evidence type="ECO:0000256" key="5">
    <source>
        <dbReference type="SAM" id="MobiDB-lite"/>
    </source>
</evidence>
<keyword evidence="3" id="KW-0804">Transcription</keyword>
<dbReference type="PANTHER" id="PTHR31442:SF21">
    <property type="entry name" value="TRANSCRIPTION FACTOR BOA-RELATED"/>
    <property type="match status" value="1"/>
</dbReference>
<protein>
    <submittedName>
        <fullName evidence="8">Transcription factor BOA-like</fullName>
    </submittedName>
</protein>
<feature type="region of interest" description="Disordered" evidence="5">
    <location>
        <begin position="93"/>
        <end position="132"/>
    </location>
</feature>